<comment type="similarity">
    <text evidence="1">To endonucleases of group I introns of fungi and phage.</text>
</comment>
<dbReference type="GO" id="GO:0003677">
    <property type="term" value="F:DNA binding"/>
    <property type="evidence" value="ECO:0007669"/>
    <property type="project" value="InterPro"/>
</dbReference>
<evidence type="ECO:0000256" key="1">
    <source>
        <dbReference type="ARBA" id="ARBA00010045"/>
    </source>
</evidence>
<dbReference type="AlphaFoldDB" id="A0A6I3NJK0"/>
<dbReference type="Pfam" id="PF07460">
    <property type="entry name" value="NUMOD3"/>
    <property type="match status" value="2"/>
</dbReference>
<proteinExistence type="predicted"/>
<protein>
    <submittedName>
        <fullName evidence="3">Uncharacterized protein</fullName>
    </submittedName>
</protein>
<dbReference type="EMBL" id="WMQV01000005">
    <property type="protein sequence ID" value="MTL93563.1"/>
    <property type="molecule type" value="Genomic_DNA"/>
</dbReference>
<dbReference type="InterPro" id="IPR035901">
    <property type="entry name" value="GIY-YIG_endonuc_sf"/>
</dbReference>
<dbReference type="PROSITE" id="PS50164">
    <property type="entry name" value="GIY_YIG"/>
    <property type="match status" value="1"/>
</dbReference>
<dbReference type="SUPFAM" id="SSF82771">
    <property type="entry name" value="GIY-YIG endonuclease"/>
    <property type="match status" value="1"/>
</dbReference>
<dbReference type="InterPro" id="IPR003611">
    <property type="entry name" value="NUMOD3"/>
</dbReference>
<dbReference type="SMART" id="SM00465">
    <property type="entry name" value="GIYc"/>
    <property type="match status" value="1"/>
</dbReference>
<dbReference type="Pfam" id="PF01541">
    <property type="entry name" value="GIY-YIG"/>
    <property type="match status" value="1"/>
</dbReference>
<dbReference type="GO" id="GO:0004519">
    <property type="term" value="F:endonuclease activity"/>
    <property type="evidence" value="ECO:0007669"/>
    <property type="project" value="InterPro"/>
</dbReference>
<dbReference type="CDD" id="cd10443">
    <property type="entry name" value="GIY-YIG_HE_Tlr8p_PBC-V_like"/>
    <property type="match status" value="1"/>
</dbReference>
<dbReference type="Gene3D" id="3.40.1440.10">
    <property type="entry name" value="GIY-YIG endonuclease"/>
    <property type="match status" value="1"/>
</dbReference>
<dbReference type="RefSeq" id="WP_039930888.1">
    <property type="nucleotide sequence ID" value="NZ_CAJJOK010000005.1"/>
</dbReference>
<evidence type="ECO:0000256" key="2">
    <source>
        <dbReference type="SAM" id="MobiDB-lite"/>
    </source>
</evidence>
<name>A0A6I3NJK0_9FIRM</name>
<reference evidence="3" key="1">
    <citation type="journal article" date="2019" name="Nat. Med.">
        <title>A library of human gut bacterial isolates paired with longitudinal multiomics data enables mechanistic microbiome research.</title>
        <authorList>
            <person name="Poyet M."/>
            <person name="Groussin M."/>
            <person name="Gibbons S.M."/>
            <person name="Avila-Pacheco J."/>
            <person name="Jiang X."/>
            <person name="Kearney S.M."/>
            <person name="Perrotta A.R."/>
            <person name="Berdy B."/>
            <person name="Zhao S."/>
            <person name="Lieberman T.D."/>
            <person name="Swanson P.K."/>
            <person name="Smith M."/>
            <person name="Roesemann S."/>
            <person name="Alexander J.E."/>
            <person name="Rich S.A."/>
            <person name="Livny J."/>
            <person name="Vlamakis H."/>
            <person name="Clish C."/>
            <person name="Bullock K."/>
            <person name="Deik A."/>
            <person name="Scott J."/>
            <person name="Pierce K.A."/>
            <person name="Xavier R.J."/>
            <person name="Alm E.J."/>
        </authorList>
    </citation>
    <scope>NUCLEOTIDE SEQUENCE</scope>
    <source>
        <strain evidence="3">BIOML-A179</strain>
    </source>
</reference>
<evidence type="ECO:0000313" key="3">
    <source>
        <dbReference type="EMBL" id="MTL93563.1"/>
    </source>
</evidence>
<dbReference type="NCBIfam" id="TIGR01453">
    <property type="entry name" value="grpIintron_endo"/>
    <property type="match status" value="1"/>
</dbReference>
<dbReference type="SUPFAM" id="SSF64496">
    <property type="entry name" value="DNA-binding domain of intron-encoded endonucleases"/>
    <property type="match status" value="1"/>
</dbReference>
<dbReference type="Gene3D" id="1.10.10.10">
    <property type="entry name" value="Winged helix-like DNA-binding domain superfamily/Winged helix DNA-binding domain"/>
    <property type="match status" value="1"/>
</dbReference>
<comment type="caution">
    <text evidence="3">The sequence shown here is derived from an EMBL/GenBank/DDBJ whole genome shotgun (WGS) entry which is preliminary data.</text>
</comment>
<dbReference type="InterPro" id="IPR000305">
    <property type="entry name" value="GIY-YIG_endonuc"/>
</dbReference>
<feature type="compositionally biased region" description="Basic and acidic residues" evidence="2">
    <location>
        <begin position="104"/>
        <end position="113"/>
    </location>
</feature>
<dbReference type="InterPro" id="IPR006350">
    <property type="entry name" value="Intron_endoG1"/>
</dbReference>
<organism evidence="3">
    <name type="scientific">Turicibacter sanguinis</name>
    <dbReference type="NCBI Taxonomy" id="154288"/>
    <lineage>
        <taxon>Bacteria</taxon>
        <taxon>Bacillati</taxon>
        <taxon>Bacillota</taxon>
        <taxon>Erysipelotrichia</taxon>
        <taxon>Erysipelotrichales</taxon>
        <taxon>Turicibacteraceae</taxon>
        <taxon>Turicibacter</taxon>
    </lineage>
</organism>
<sequence>MIIYKATNLINDKIYIGLTTKSLEHRISVHKKDSKRLNTYFYQAIRKYGFENFKWEVVDTAITMEELEEKERYYIKLYGSFDNKEIGYNTQSGGNNLYEITKEQRKQRSDRAKGKNNPMYGTISPMRGKKFTEDHKKKISEAIKKADRPHMYGGTNPSARKVKNIDTGEIFNTMTEASKRYPGLSRQSINHNCVGRTKKAGGFRWEYVKD</sequence>
<gene>
    <name evidence="3" type="ORF">GMA64_03385</name>
</gene>
<feature type="region of interest" description="Disordered" evidence="2">
    <location>
        <begin position="104"/>
        <end position="127"/>
    </location>
</feature>
<accession>A0A6I3NJK0</accession>
<dbReference type="InterPro" id="IPR036388">
    <property type="entry name" value="WH-like_DNA-bd_sf"/>
</dbReference>